<evidence type="ECO:0000256" key="4">
    <source>
        <dbReference type="HAMAP-Rule" id="MF_01696"/>
    </source>
</evidence>
<dbReference type="HAMAP" id="MF_01696">
    <property type="entry name" value="MshB"/>
    <property type="match status" value="1"/>
</dbReference>
<dbReference type="GO" id="GO:0035595">
    <property type="term" value="F:N-acetylglucosaminylinositol deacetylase activity"/>
    <property type="evidence" value="ECO:0007669"/>
    <property type="project" value="UniProtKB-EC"/>
</dbReference>
<comment type="catalytic activity">
    <reaction evidence="4">
        <text>1D-myo-inositol 2-acetamido-2-deoxy-alpha-D-glucopyranoside + H2O = 1D-myo-inositol 2-amino-2-deoxy-alpha-D-glucopyranoside + acetate</text>
        <dbReference type="Rhea" id="RHEA:26180"/>
        <dbReference type="ChEBI" id="CHEBI:15377"/>
        <dbReference type="ChEBI" id="CHEBI:30089"/>
        <dbReference type="ChEBI" id="CHEBI:52442"/>
        <dbReference type="ChEBI" id="CHEBI:58886"/>
        <dbReference type="EC" id="3.5.1.103"/>
    </reaction>
</comment>
<dbReference type="GO" id="GO:0010125">
    <property type="term" value="P:mycothiol biosynthetic process"/>
    <property type="evidence" value="ECO:0007669"/>
    <property type="project" value="UniProtKB-UniRule"/>
</dbReference>
<dbReference type="RefSeq" id="WP_141275630.1">
    <property type="nucleotide sequence ID" value="NZ_BJMM01000028.1"/>
</dbReference>
<sequence>MSAVPPADPARPTSSAASPDTVPGTSPGAAASGRRLLLVHAHPDDESITTGATMAKYAAEGAHVTLVTCTLGEEGEVIPAALAHLAPDRDDALGPHRIGELADAMRELGVTDHRFLGGPGRYRDSGMMGAPQNDRPGCFWQADVDEAAGLLAGIVREVRPQVLVTYDPDGGYGHPDHIQAHRVAMRAVEHAREPGPGGAAHHVERVYWNCVPRPVLEEGFAQLRAAAADGEVFPFPGFTGDTGFAAPDDVPGVVESLADVDVTVHAEEYTRAKAAAMAAHATQVSVRTGPGGTFFALSNGLGQPLSGIEYFRRADGARTGTGGGLTDLFAGVAA</sequence>
<evidence type="ECO:0000313" key="6">
    <source>
        <dbReference type="EMBL" id="GEB52155.1"/>
    </source>
</evidence>
<reference evidence="6 7" key="1">
    <citation type="submission" date="2019-06" db="EMBL/GenBank/DDBJ databases">
        <title>Whole genome shotgun sequence of Streptomyces cacaoi subsp. cacaoi NBRC 12748.</title>
        <authorList>
            <person name="Hosoyama A."/>
            <person name="Uohara A."/>
            <person name="Ohji S."/>
            <person name="Ichikawa N."/>
        </authorList>
    </citation>
    <scope>NUCLEOTIDE SEQUENCE [LARGE SCALE GENOMIC DNA]</scope>
    <source>
        <strain evidence="6 7">NBRC 12748</strain>
    </source>
</reference>
<dbReference type="PANTHER" id="PTHR12993">
    <property type="entry name" value="N-ACETYLGLUCOSAMINYL-PHOSPHATIDYLINOSITOL DE-N-ACETYLASE-RELATED"/>
    <property type="match status" value="1"/>
</dbReference>
<dbReference type="Gene3D" id="3.40.50.10320">
    <property type="entry name" value="LmbE-like"/>
    <property type="match status" value="1"/>
</dbReference>
<dbReference type="EMBL" id="BJMM01000028">
    <property type="protein sequence ID" value="GEB52155.1"/>
    <property type="molecule type" value="Genomic_DNA"/>
</dbReference>
<feature type="binding site" evidence="4">
    <location>
        <position position="42"/>
    </location>
    <ligand>
        <name>Zn(2+)</name>
        <dbReference type="ChEBI" id="CHEBI:29105"/>
    </ligand>
</feature>
<dbReference type="Proteomes" id="UP000319210">
    <property type="component" value="Unassembled WGS sequence"/>
</dbReference>
<proteinExistence type="inferred from homology"/>
<keyword evidence="2 4" id="KW-0378">Hydrolase</keyword>
<comment type="similarity">
    <text evidence="4">Belongs to the MshB deacetylase family.</text>
</comment>
<dbReference type="OrthoDB" id="158614at2"/>
<evidence type="ECO:0000256" key="5">
    <source>
        <dbReference type="SAM" id="MobiDB-lite"/>
    </source>
</evidence>
<dbReference type="PANTHER" id="PTHR12993:SF26">
    <property type="entry name" value="1D-MYO-INOSITOL 2-ACETAMIDO-2-DEOXY-ALPHA-D-GLUCOPYRANOSIDE DEACETYLASE"/>
    <property type="match status" value="1"/>
</dbReference>
<accession>A0A4Y3R337</accession>
<comment type="function">
    <text evidence="4">Catalyzes the deacetylation of 1D-myo-inositol 2-acetamido-2-deoxy-alpha-D-glucopyranoside (GlcNAc-Ins) in the mycothiol biosynthesis pathway.</text>
</comment>
<dbReference type="GO" id="GO:0008270">
    <property type="term" value="F:zinc ion binding"/>
    <property type="evidence" value="ECO:0007669"/>
    <property type="project" value="UniProtKB-UniRule"/>
</dbReference>
<protein>
    <recommendedName>
        <fullName evidence="4">1D-myo-inositol 2-acetamido-2-deoxy-alpha-D-glucopyranoside deacetylase</fullName>
        <shortName evidence="4">GlcNAc-Ins deacetylase</shortName>
        <ecNumber evidence="4">3.5.1.103</ecNumber>
    </recommendedName>
    <alternativeName>
        <fullName evidence="4">N-acetyl-1-D-myo-inositol-2-amino-2-deoxy-alpha-D-glucopyranoside deacetylase</fullName>
    </alternativeName>
</protein>
<dbReference type="Pfam" id="PF02585">
    <property type="entry name" value="PIG-L"/>
    <property type="match status" value="1"/>
</dbReference>
<evidence type="ECO:0000256" key="3">
    <source>
        <dbReference type="ARBA" id="ARBA00022833"/>
    </source>
</evidence>
<keyword evidence="7" id="KW-1185">Reference proteome</keyword>
<evidence type="ECO:0000313" key="7">
    <source>
        <dbReference type="Proteomes" id="UP000319210"/>
    </source>
</evidence>
<dbReference type="InterPro" id="IPR024078">
    <property type="entry name" value="LmbE-like_dom_sf"/>
</dbReference>
<dbReference type="NCBIfam" id="TIGR03445">
    <property type="entry name" value="mycothiol_MshB"/>
    <property type="match status" value="1"/>
</dbReference>
<dbReference type="InterPro" id="IPR017810">
    <property type="entry name" value="Mycothiol_biosynthesis_MshB"/>
</dbReference>
<feature type="binding site" evidence="4">
    <location>
        <position position="177"/>
    </location>
    <ligand>
        <name>Zn(2+)</name>
        <dbReference type="ChEBI" id="CHEBI:29105"/>
    </ligand>
</feature>
<dbReference type="InterPro" id="IPR003737">
    <property type="entry name" value="GlcNAc_PI_deacetylase-related"/>
</dbReference>
<gene>
    <name evidence="4 6" type="primary">mshB</name>
    <name evidence="6" type="ORF">SCA03_47060</name>
</gene>
<name>A0A4Y3R337_STRCI</name>
<feature type="region of interest" description="Disordered" evidence="5">
    <location>
        <begin position="1"/>
        <end position="30"/>
    </location>
</feature>
<organism evidence="6 7">
    <name type="scientific">Streptomyces cacaoi</name>
    <dbReference type="NCBI Taxonomy" id="1898"/>
    <lineage>
        <taxon>Bacteria</taxon>
        <taxon>Bacillati</taxon>
        <taxon>Actinomycetota</taxon>
        <taxon>Actinomycetes</taxon>
        <taxon>Kitasatosporales</taxon>
        <taxon>Streptomycetaceae</taxon>
        <taxon>Streptomyces</taxon>
    </lineage>
</organism>
<evidence type="ECO:0000256" key="2">
    <source>
        <dbReference type="ARBA" id="ARBA00022801"/>
    </source>
</evidence>
<comment type="caution">
    <text evidence="6">The sequence shown here is derived from an EMBL/GenBank/DDBJ whole genome shotgun (WGS) entry which is preliminary data.</text>
</comment>
<evidence type="ECO:0000256" key="1">
    <source>
        <dbReference type="ARBA" id="ARBA00022723"/>
    </source>
</evidence>
<keyword evidence="3 4" id="KW-0862">Zinc</keyword>
<dbReference type="SUPFAM" id="SSF102588">
    <property type="entry name" value="LmbE-like"/>
    <property type="match status" value="1"/>
</dbReference>
<keyword evidence="1 4" id="KW-0479">Metal-binding</keyword>
<feature type="binding site" evidence="4">
    <location>
        <position position="45"/>
    </location>
    <ligand>
        <name>Zn(2+)</name>
        <dbReference type="ChEBI" id="CHEBI:29105"/>
    </ligand>
</feature>
<comment type="cofactor">
    <cofactor evidence="4">
        <name>Zn(2+)</name>
        <dbReference type="ChEBI" id="CHEBI:29105"/>
    </cofactor>
    <text evidence="4">Binds 1 zinc ion per subunit.</text>
</comment>
<dbReference type="AlphaFoldDB" id="A0A4Y3R337"/>
<dbReference type="EC" id="3.5.1.103" evidence="4"/>